<organism evidence="2 3">
    <name type="scientific">Consotaella salsifontis</name>
    <dbReference type="NCBI Taxonomy" id="1365950"/>
    <lineage>
        <taxon>Bacteria</taxon>
        <taxon>Pseudomonadati</taxon>
        <taxon>Pseudomonadota</taxon>
        <taxon>Alphaproteobacteria</taxon>
        <taxon>Hyphomicrobiales</taxon>
        <taxon>Aurantimonadaceae</taxon>
        <taxon>Consotaella</taxon>
    </lineage>
</organism>
<dbReference type="STRING" id="1365950.SAMN05428963_11117"/>
<sequence length="158" mass="18169">MVEVRGIETELETFRFFDGMSEEHRQLIAGCGQHEVAKAGEYVFRAGDKADKFYLVRTGLLSVEVHVPGREGLVVDTLRDSDTLGWSWMVPPYVWALDARASELTRLISFDAVCLRGKMETDKDFAYDMFRRFIPVMDRRLTETRMRIVELVTEPAAE</sequence>
<reference evidence="2 3" key="1">
    <citation type="submission" date="2017-02" db="EMBL/GenBank/DDBJ databases">
        <authorList>
            <person name="Peterson S.W."/>
        </authorList>
    </citation>
    <scope>NUCLEOTIDE SEQUENCE [LARGE SCALE GENOMIC DNA]</scope>
    <source>
        <strain evidence="2 3">USBA 369</strain>
    </source>
</reference>
<evidence type="ECO:0000313" key="2">
    <source>
        <dbReference type="EMBL" id="SKA27814.1"/>
    </source>
</evidence>
<protein>
    <submittedName>
        <fullName evidence="2">Cyclic nucleotide-binding domain-containing protein</fullName>
    </submittedName>
</protein>
<evidence type="ECO:0000259" key="1">
    <source>
        <dbReference type="PROSITE" id="PS50042"/>
    </source>
</evidence>
<name>A0A1T4SHN8_9HYPH</name>
<gene>
    <name evidence="2" type="ORF">SAMN05428963_11117</name>
</gene>
<dbReference type="AlphaFoldDB" id="A0A1T4SHN8"/>
<dbReference type="SUPFAM" id="SSF51206">
    <property type="entry name" value="cAMP-binding domain-like"/>
    <property type="match status" value="1"/>
</dbReference>
<dbReference type="PROSITE" id="PS50042">
    <property type="entry name" value="CNMP_BINDING_3"/>
    <property type="match status" value="1"/>
</dbReference>
<dbReference type="InterPro" id="IPR000595">
    <property type="entry name" value="cNMP-bd_dom"/>
</dbReference>
<dbReference type="InterPro" id="IPR018490">
    <property type="entry name" value="cNMP-bd_dom_sf"/>
</dbReference>
<evidence type="ECO:0000313" key="3">
    <source>
        <dbReference type="Proteomes" id="UP000190135"/>
    </source>
</evidence>
<dbReference type="SMART" id="SM00100">
    <property type="entry name" value="cNMP"/>
    <property type="match status" value="1"/>
</dbReference>
<dbReference type="RefSeq" id="WP_078709296.1">
    <property type="nucleotide sequence ID" value="NZ_FUXL01000011.1"/>
</dbReference>
<dbReference type="InterPro" id="IPR014710">
    <property type="entry name" value="RmlC-like_jellyroll"/>
</dbReference>
<accession>A0A1T4SHN8</accession>
<dbReference type="EMBL" id="FUXL01000011">
    <property type="protein sequence ID" value="SKA27814.1"/>
    <property type="molecule type" value="Genomic_DNA"/>
</dbReference>
<dbReference type="Pfam" id="PF00027">
    <property type="entry name" value="cNMP_binding"/>
    <property type="match status" value="1"/>
</dbReference>
<keyword evidence="3" id="KW-1185">Reference proteome</keyword>
<dbReference type="OrthoDB" id="190787at2"/>
<dbReference type="Gene3D" id="2.60.120.10">
    <property type="entry name" value="Jelly Rolls"/>
    <property type="match status" value="1"/>
</dbReference>
<proteinExistence type="predicted"/>
<feature type="domain" description="Cyclic nucleotide-binding" evidence="1">
    <location>
        <begin position="16"/>
        <end position="85"/>
    </location>
</feature>
<dbReference type="CDD" id="cd00038">
    <property type="entry name" value="CAP_ED"/>
    <property type="match status" value="1"/>
</dbReference>
<dbReference type="Proteomes" id="UP000190135">
    <property type="component" value="Unassembled WGS sequence"/>
</dbReference>